<dbReference type="Pfam" id="PF01535">
    <property type="entry name" value="PPR"/>
    <property type="match status" value="1"/>
</dbReference>
<reference evidence="4" key="2">
    <citation type="submission" date="2023-04" db="EMBL/GenBank/DDBJ databases">
        <authorList>
            <person name="Bruccoleri R.E."/>
            <person name="Oakeley E.J."/>
            <person name="Faust A.-M."/>
            <person name="Dessus-Babus S."/>
            <person name="Altorfer M."/>
            <person name="Burckhardt D."/>
            <person name="Oertli M."/>
            <person name="Naumann U."/>
            <person name="Petersen F."/>
            <person name="Wong J."/>
        </authorList>
    </citation>
    <scope>NUCLEOTIDE SEQUENCE</scope>
    <source>
        <strain evidence="4">GSM-AAB239-AS_SAM_17_03QT</strain>
        <tissue evidence="4">Leaf</tissue>
    </source>
</reference>
<feature type="repeat" description="PPR" evidence="2">
    <location>
        <begin position="237"/>
        <end position="271"/>
    </location>
</feature>
<dbReference type="Proteomes" id="UP001140949">
    <property type="component" value="Unassembled WGS sequence"/>
</dbReference>
<name>A0AAX6I3K0_IRIPA</name>
<organism evidence="4 5">
    <name type="scientific">Iris pallida</name>
    <name type="common">Sweet iris</name>
    <dbReference type="NCBI Taxonomy" id="29817"/>
    <lineage>
        <taxon>Eukaryota</taxon>
        <taxon>Viridiplantae</taxon>
        <taxon>Streptophyta</taxon>
        <taxon>Embryophyta</taxon>
        <taxon>Tracheophyta</taxon>
        <taxon>Spermatophyta</taxon>
        <taxon>Magnoliopsida</taxon>
        <taxon>Liliopsida</taxon>
        <taxon>Asparagales</taxon>
        <taxon>Iridaceae</taxon>
        <taxon>Iridoideae</taxon>
        <taxon>Irideae</taxon>
        <taxon>Iris</taxon>
    </lineage>
</organism>
<sequence>MLNVASLMLSNPYPLSILTTTTTKFCHHSLWINIPCPSLVKHPNKSKCASLSHSTIIPLECEAEEIVEKEESGVKWHDVGSDITESQKDAISQLPPKMSNRCKALMKRIICFSEDENLSLLLAAWVKTMKPRRCDWLSILKEMKRSNNPLLLEVMELALLEDSFEAAVHDYTKLIDTYAKHGRLESAENALQAMKSRGFPSDQVILTVMIHMYSKAGDLDRAKEAFEEIQLLGVPLDTRAYGAMIMAYVRAGLPDLAEGVMIEMEAEDMYAGREVYKALLRAYSLNGDARGAQRVFDAIQFASIVPDSKLCALLVNAYCVSGDSDKARSVIENMRSAGLQPSGKCVALMLGAYERENGLDKALAFLMELENDGVSVDQEASEVLDRWLEKLGVADGELQHVLRRFSPEEREVPK</sequence>
<gene>
    <name evidence="4" type="ORF">M6B38_276100</name>
</gene>
<evidence type="ECO:0000313" key="4">
    <source>
        <dbReference type="EMBL" id="KAJ6847668.1"/>
    </source>
</evidence>
<dbReference type="Gene3D" id="1.25.40.10">
    <property type="entry name" value="Tetratricopeptide repeat domain"/>
    <property type="match status" value="2"/>
</dbReference>
<protein>
    <submittedName>
        <fullName evidence="4">Pentatricopeptide repeat-containing protein</fullName>
    </submittedName>
</protein>
<evidence type="ECO:0000256" key="2">
    <source>
        <dbReference type="PROSITE-ProRule" id="PRU00708"/>
    </source>
</evidence>
<dbReference type="Pfam" id="PF17177">
    <property type="entry name" value="PPR_long"/>
    <property type="match status" value="1"/>
</dbReference>
<feature type="domain" description="PROP1-like PPR" evidence="3">
    <location>
        <begin position="183"/>
        <end position="291"/>
    </location>
</feature>
<dbReference type="PROSITE" id="PS51375">
    <property type="entry name" value="PPR"/>
    <property type="match status" value="4"/>
</dbReference>
<keyword evidence="5" id="KW-1185">Reference proteome</keyword>
<feature type="repeat" description="PPR" evidence="2">
    <location>
        <begin position="167"/>
        <end position="201"/>
    </location>
</feature>
<feature type="repeat" description="PPR" evidence="2">
    <location>
        <begin position="307"/>
        <end position="341"/>
    </location>
</feature>
<evidence type="ECO:0000256" key="1">
    <source>
        <dbReference type="ARBA" id="ARBA00022737"/>
    </source>
</evidence>
<dbReference type="PANTHER" id="PTHR46862:SF3">
    <property type="entry name" value="OS07G0661900 PROTEIN"/>
    <property type="match status" value="1"/>
</dbReference>
<accession>A0AAX6I3K0</accession>
<dbReference type="AlphaFoldDB" id="A0AAX6I3K0"/>
<dbReference type="InterPro" id="IPR002885">
    <property type="entry name" value="PPR_rpt"/>
</dbReference>
<dbReference type="InterPro" id="IPR011990">
    <property type="entry name" value="TPR-like_helical_dom_sf"/>
</dbReference>
<evidence type="ECO:0000259" key="3">
    <source>
        <dbReference type="Pfam" id="PF17177"/>
    </source>
</evidence>
<proteinExistence type="predicted"/>
<keyword evidence="1" id="KW-0677">Repeat</keyword>
<feature type="repeat" description="PPR" evidence="2">
    <location>
        <begin position="202"/>
        <end position="236"/>
    </location>
</feature>
<evidence type="ECO:0000313" key="5">
    <source>
        <dbReference type="Proteomes" id="UP001140949"/>
    </source>
</evidence>
<dbReference type="NCBIfam" id="TIGR00756">
    <property type="entry name" value="PPR"/>
    <property type="match status" value="3"/>
</dbReference>
<reference evidence="4" key="1">
    <citation type="journal article" date="2023" name="GigaByte">
        <title>Genome assembly of the bearded iris, Iris pallida Lam.</title>
        <authorList>
            <person name="Bruccoleri R.E."/>
            <person name="Oakeley E.J."/>
            <person name="Faust A.M.E."/>
            <person name="Altorfer M."/>
            <person name="Dessus-Babus S."/>
            <person name="Burckhardt D."/>
            <person name="Oertli M."/>
            <person name="Naumann U."/>
            <person name="Petersen F."/>
            <person name="Wong J."/>
        </authorList>
    </citation>
    <scope>NUCLEOTIDE SEQUENCE</scope>
    <source>
        <strain evidence="4">GSM-AAB239-AS_SAM_17_03QT</strain>
    </source>
</reference>
<dbReference type="InterPro" id="IPR033443">
    <property type="entry name" value="PROP1-like_PPR_dom"/>
</dbReference>
<comment type="caution">
    <text evidence="4">The sequence shown here is derived from an EMBL/GenBank/DDBJ whole genome shotgun (WGS) entry which is preliminary data.</text>
</comment>
<dbReference type="PANTHER" id="PTHR46862">
    <property type="entry name" value="OS07G0661900 PROTEIN"/>
    <property type="match status" value="1"/>
</dbReference>
<dbReference type="EMBL" id="JANAVB010004999">
    <property type="protein sequence ID" value="KAJ6847668.1"/>
    <property type="molecule type" value="Genomic_DNA"/>
</dbReference>